<sequence length="273" mass="29439">MDKVVASAQEALEGLTDGMTVTVGGFGLSGIPTVLIREVLSRGTKDLEVVSNNCGVDGAGLGLLLEQNRIRRVIASYVGENKEFARQYLSGELEVELTPQGTLAEKMRAAGAGIPAFFTPTGVGSQVSEGGMPWRYDSEGNVVKESPAKEKREFDVRGTVRDYVLEDSIFADFGLIRAAKADRHGNLVFNKAARNFNPLCAMAADIAVAEVEELVEPGEIEPDDVHLPGIYVHRVLVLTPEQAREKDIEKRTTRGPRPCGQDAPGSARTDQEA</sequence>
<dbReference type="SMART" id="SM00882">
    <property type="entry name" value="CoA_trans"/>
    <property type="match status" value="1"/>
</dbReference>
<dbReference type="SUPFAM" id="SSF100950">
    <property type="entry name" value="NagB/RpiA/CoA transferase-like"/>
    <property type="match status" value="1"/>
</dbReference>
<dbReference type="EMBL" id="CP044427">
    <property type="protein sequence ID" value="QFG68000.1"/>
    <property type="molecule type" value="Genomic_DNA"/>
</dbReference>
<dbReference type="PANTHER" id="PTHR13707:SF60">
    <property type="entry name" value="ACETATE COA-TRANSFERASE SUBUNIT ALPHA"/>
    <property type="match status" value="1"/>
</dbReference>
<feature type="compositionally biased region" description="Basic and acidic residues" evidence="2">
    <location>
        <begin position="242"/>
        <end position="252"/>
    </location>
</feature>
<dbReference type="GO" id="GO:0008410">
    <property type="term" value="F:CoA-transferase activity"/>
    <property type="evidence" value="ECO:0007669"/>
    <property type="project" value="InterPro"/>
</dbReference>
<name>A0A5J6V281_9MICO</name>
<protein>
    <submittedName>
        <fullName evidence="3">CoA transferase subunit A</fullName>
    </submittedName>
</protein>
<accession>A0A5J6V281</accession>
<gene>
    <name evidence="3" type="ORF">FY030_04055</name>
</gene>
<organism evidence="3 4">
    <name type="scientific">Ornithinimicrobium pratense</name>
    <dbReference type="NCBI Taxonomy" id="2593973"/>
    <lineage>
        <taxon>Bacteria</taxon>
        <taxon>Bacillati</taxon>
        <taxon>Actinomycetota</taxon>
        <taxon>Actinomycetes</taxon>
        <taxon>Micrococcales</taxon>
        <taxon>Ornithinimicrobiaceae</taxon>
        <taxon>Ornithinimicrobium</taxon>
    </lineage>
</organism>
<keyword evidence="4" id="KW-1185">Reference proteome</keyword>
<evidence type="ECO:0000256" key="1">
    <source>
        <dbReference type="ARBA" id="ARBA00022679"/>
    </source>
</evidence>
<dbReference type="InterPro" id="IPR037171">
    <property type="entry name" value="NagB/RpiA_transferase-like"/>
</dbReference>
<feature type="region of interest" description="Disordered" evidence="2">
    <location>
        <begin position="242"/>
        <end position="273"/>
    </location>
</feature>
<evidence type="ECO:0000313" key="3">
    <source>
        <dbReference type="EMBL" id="QFG68000.1"/>
    </source>
</evidence>
<dbReference type="KEGG" id="serw:FY030_04055"/>
<evidence type="ECO:0000313" key="4">
    <source>
        <dbReference type="Proteomes" id="UP000326546"/>
    </source>
</evidence>
<keyword evidence="1 3" id="KW-0808">Transferase</keyword>
<evidence type="ECO:0000256" key="2">
    <source>
        <dbReference type="SAM" id="MobiDB-lite"/>
    </source>
</evidence>
<dbReference type="PANTHER" id="PTHR13707">
    <property type="entry name" value="KETOACID-COENZYME A TRANSFERASE"/>
    <property type="match status" value="1"/>
</dbReference>
<proteinExistence type="predicted"/>
<dbReference type="InterPro" id="IPR004165">
    <property type="entry name" value="CoA_trans_fam_I"/>
</dbReference>
<reference evidence="3 4" key="1">
    <citation type="submission" date="2019-09" db="EMBL/GenBank/DDBJ databases">
        <title>Serinicoccus pratensis sp. nov., isolated from meadow soil.</title>
        <authorList>
            <person name="Zhang W."/>
        </authorList>
    </citation>
    <scope>NUCLEOTIDE SEQUENCE [LARGE SCALE GENOMIC DNA]</scope>
    <source>
        <strain evidence="3 4">W204</strain>
    </source>
</reference>
<dbReference type="Pfam" id="PF01144">
    <property type="entry name" value="CoA_trans"/>
    <property type="match status" value="1"/>
</dbReference>
<dbReference type="InterPro" id="IPR012792">
    <property type="entry name" value="3-oxoacid_CoA-transf_A"/>
</dbReference>
<dbReference type="RefSeq" id="WP_158060392.1">
    <property type="nucleotide sequence ID" value="NZ_CP044427.1"/>
</dbReference>
<dbReference type="AlphaFoldDB" id="A0A5J6V281"/>
<dbReference type="OrthoDB" id="3369756at2"/>
<dbReference type="NCBIfam" id="TIGR02429">
    <property type="entry name" value="pcaI_scoA_fam"/>
    <property type="match status" value="1"/>
</dbReference>
<dbReference type="Proteomes" id="UP000326546">
    <property type="component" value="Chromosome"/>
</dbReference>
<dbReference type="Gene3D" id="3.40.1080.10">
    <property type="entry name" value="Glutaconate Coenzyme A-transferase"/>
    <property type="match status" value="1"/>
</dbReference>